<accession>A0A388JMK5</accession>
<name>A0A388JMK5_CHABU</name>
<dbReference type="AlphaFoldDB" id="A0A388JMK5"/>
<keyword evidence="3" id="KW-1185">Reference proteome</keyword>
<feature type="transmembrane region" description="Helical" evidence="1">
    <location>
        <begin position="122"/>
        <end position="147"/>
    </location>
</feature>
<organism evidence="2 3">
    <name type="scientific">Chara braunii</name>
    <name type="common">Braun's stonewort</name>
    <dbReference type="NCBI Taxonomy" id="69332"/>
    <lineage>
        <taxon>Eukaryota</taxon>
        <taxon>Viridiplantae</taxon>
        <taxon>Streptophyta</taxon>
        <taxon>Charophyceae</taxon>
        <taxon>Charales</taxon>
        <taxon>Characeae</taxon>
        <taxon>Chara</taxon>
    </lineage>
</organism>
<keyword evidence="1" id="KW-0812">Transmembrane</keyword>
<keyword evidence="1" id="KW-1133">Transmembrane helix</keyword>
<evidence type="ECO:0000313" key="3">
    <source>
        <dbReference type="Proteomes" id="UP000265515"/>
    </source>
</evidence>
<dbReference type="Proteomes" id="UP000265515">
    <property type="component" value="Unassembled WGS sequence"/>
</dbReference>
<comment type="caution">
    <text evidence="2">The sequence shown here is derived from an EMBL/GenBank/DDBJ whole genome shotgun (WGS) entry which is preliminary data.</text>
</comment>
<proteinExistence type="predicted"/>
<evidence type="ECO:0000313" key="2">
    <source>
        <dbReference type="EMBL" id="GBG59034.1"/>
    </source>
</evidence>
<feature type="transmembrane region" description="Helical" evidence="1">
    <location>
        <begin position="48"/>
        <end position="69"/>
    </location>
</feature>
<feature type="transmembrane region" description="Helical" evidence="1">
    <location>
        <begin position="81"/>
        <end position="102"/>
    </location>
</feature>
<dbReference type="EMBL" id="BFEA01000002">
    <property type="protein sequence ID" value="GBG59034.1"/>
    <property type="molecule type" value="Genomic_DNA"/>
</dbReference>
<protein>
    <submittedName>
        <fullName evidence="2">Uncharacterized protein</fullName>
    </submittedName>
</protein>
<gene>
    <name evidence="2" type="ORF">CBR_g24380</name>
</gene>
<dbReference type="Gramene" id="GBG59034">
    <property type="protein sequence ID" value="GBG59034"/>
    <property type="gene ID" value="CBR_g24380"/>
</dbReference>
<sequence length="167" mass="19011">MAQRMKGEAPFYHLIFNRVSNVILFVRPCSGMVMFFLIFVIGKGMTGPAAWFMFVFSVVAMIAASTGLGGMDRKVLRKCHVGFMTISVLGSFAMAMVLFGRRPEVVKDIPNKRYSAEKTIKILYGVAWFFLSLFLFQLLMLLVDALFRQYISKHSYEMDLVGMVNYI</sequence>
<dbReference type="PANTHER" id="PTHR39113">
    <property type="entry name" value="MEMBRANE LIPOPROTEIN-RELATED"/>
    <property type="match status" value="1"/>
</dbReference>
<reference evidence="2 3" key="1">
    <citation type="journal article" date="2018" name="Cell">
        <title>The Chara Genome: Secondary Complexity and Implications for Plant Terrestrialization.</title>
        <authorList>
            <person name="Nishiyama T."/>
            <person name="Sakayama H."/>
            <person name="Vries J.D."/>
            <person name="Buschmann H."/>
            <person name="Saint-Marcoux D."/>
            <person name="Ullrich K.K."/>
            <person name="Haas F.B."/>
            <person name="Vanderstraeten L."/>
            <person name="Becker D."/>
            <person name="Lang D."/>
            <person name="Vosolsobe S."/>
            <person name="Rombauts S."/>
            <person name="Wilhelmsson P.K.I."/>
            <person name="Janitza P."/>
            <person name="Kern R."/>
            <person name="Heyl A."/>
            <person name="Rumpler F."/>
            <person name="Villalobos L.I.A.C."/>
            <person name="Clay J.M."/>
            <person name="Skokan R."/>
            <person name="Toyoda A."/>
            <person name="Suzuki Y."/>
            <person name="Kagoshima H."/>
            <person name="Schijlen E."/>
            <person name="Tajeshwar N."/>
            <person name="Catarino B."/>
            <person name="Hetherington A.J."/>
            <person name="Saltykova A."/>
            <person name="Bonnot C."/>
            <person name="Breuninger H."/>
            <person name="Symeonidi A."/>
            <person name="Radhakrishnan G.V."/>
            <person name="Van Nieuwerburgh F."/>
            <person name="Deforce D."/>
            <person name="Chang C."/>
            <person name="Karol K.G."/>
            <person name="Hedrich R."/>
            <person name="Ulvskov P."/>
            <person name="Glockner G."/>
            <person name="Delwiche C.F."/>
            <person name="Petrasek J."/>
            <person name="Van de Peer Y."/>
            <person name="Friml J."/>
            <person name="Beilby M."/>
            <person name="Dolan L."/>
            <person name="Kohara Y."/>
            <person name="Sugano S."/>
            <person name="Fujiyama A."/>
            <person name="Delaux P.-M."/>
            <person name="Quint M."/>
            <person name="TheiBen G."/>
            <person name="Hagemann M."/>
            <person name="Harholt J."/>
            <person name="Dunand C."/>
            <person name="Zachgo S."/>
            <person name="Langdale J."/>
            <person name="Maumus F."/>
            <person name="Straeten D.V.D."/>
            <person name="Gould S.B."/>
            <person name="Rensing S.A."/>
        </authorList>
    </citation>
    <scope>NUCLEOTIDE SEQUENCE [LARGE SCALE GENOMIC DNA]</scope>
    <source>
        <strain evidence="2 3">S276</strain>
    </source>
</reference>
<dbReference type="PANTHER" id="PTHR39113:SF1">
    <property type="entry name" value="MEMBRANE LIPOPROTEIN"/>
    <property type="match status" value="1"/>
</dbReference>
<keyword evidence="1" id="KW-0472">Membrane</keyword>
<feature type="transmembrane region" description="Helical" evidence="1">
    <location>
        <begin position="21"/>
        <end position="42"/>
    </location>
</feature>
<evidence type="ECO:0000256" key="1">
    <source>
        <dbReference type="SAM" id="Phobius"/>
    </source>
</evidence>